<accession>A0A6J7F225</accession>
<dbReference type="GO" id="GO:0005524">
    <property type="term" value="F:ATP binding"/>
    <property type="evidence" value="ECO:0007669"/>
    <property type="project" value="UniProtKB-KW"/>
</dbReference>
<dbReference type="PANTHER" id="PTHR10695:SF46">
    <property type="entry name" value="BIFUNCTIONAL COENZYME A SYNTHASE-RELATED"/>
    <property type="match status" value="1"/>
</dbReference>
<dbReference type="PROSITE" id="PS51219">
    <property type="entry name" value="DPCK"/>
    <property type="match status" value="1"/>
</dbReference>
<evidence type="ECO:0000256" key="1">
    <source>
        <dbReference type="ARBA" id="ARBA00009018"/>
    </source>
</evidence>
<dbReference type="Gene3D" id="3.40.50.300">
    <property type="entry name" value="P-loop containing nucleotide triphosphate hydrolases"/>
    <property type="match status" value="1"/>
</dbReference>
<proteinExistence type="inferred from homology"/>
<keyword evidence="7" id="KW-0173">Coenzyme A biosynthesis</keyword>
<keyword evidence="6" id="KW-0067">ATP-binding</keyword>
<dbReference type="FunFam" id="3.40.50.300:FF:000991">
    <property type="entry name" value="Dephospho-CoA kinase"/>
    <property type="match status" value="1"/>
</dbReference>
<dbReference type="PANTHER" id="PTHR10695">
    <property type="entry name" value="DEPHOSPHO-COA KINASE-RELATED"/>
    <property type="match status" value="1"/>
</dbReference>
<keyword evidence="4" id="KW-0547">Nucleotide-binding</keyword>
<dbReference type="NCBIfam" id="TIGR00152">
    <property type="entry name" value="dephospho-CoA kinase"/>
    <property type="match status" value="1"/>
</dbReference>
<name>A0A6J7F225_9ZZZZ</name>
<protein>
    <submittedName>
        <fullName evidence="8">Unannotated protein</fullName>
    </submittedName>
</protein>
<evidence type="ECO:0000256" key="7">
    <source>
        <dbReference type="ARBA" id="ARBA00022993"/>
    </source>
</evidence>
<gene>
    <name evidence="8" type="ORF">UFOPK3376_02764</name>
</gene>
<dbReference type="GO" id="GO:0004140">
    <property type="term" value="F:dephospho-CoA kinase activity"/>
    <property type="evidence" value="ECO:0007669"/>
    <property type="project" value="InterPro"/>
</dbReference>
<dbReference type="HAMAP" id="MF_00376">
    <property type="entry name" value="Dephospho_CoA_kinase"/>
    <property type="match status" value="1"/>
</dbReference>
<keyword evidence="2" id="KW-0963">Cytoplasm</keyword>
<evidence type="ECO:0000256" key="2">
    <source>
        <dbReference type="ARBA" id="ARBA00022490"/>
    </source>
</evidence>
<dbReference type="GO" id="GO:0015937">
    <property type="term" value="P:coenzyme A biosynthetic process"/>
    <property type="evidence" value="ECO:0007669"/>
    <property type="project" value="UniProtKB-KW"/>
</dbReference>
<dbReference type="EMBL" id="CAFBLP010000102">
    <property type="protein sequence ID" value="CAB4890182.1"/>
    <property type="molecule type" value="Genomic_DNA"/>
</dbReference>
<dbReference type="CDD" id="cd02022">
    <property type="entry name" value="DPCK"/>
    <property type="match status" value="1"/>
</dbReference>
<dbReference type="AlphaFoldDB" id="A0A6J7F225"/>
<evidence type="ECO:0000256" key="3">
    <source>
        <dbReference type="ARBA" id="ARBA00022679"/>
    </source>
</evidence>
<keyword evidence="5" id="KW-0418">Kinase</keyword>
<sequence length="232" mass="24884">MIVVGLTGGIGSGKSTVSAGLAELGAVIVDADAMTRELQQPGGAVFNAIVQRFGDEIVAADGSLDRLALAAIVFPNPEILKELNAIVHPAVGQAIRERMREHVDTDHVVVLDVPLLIENSRYPVAGVAVVDTPMEVAVERLVQFRGMDEADARARMARQATREERLEKADFVIDNSGDRDALMVQLPALWDWMRSLPPVAADDTRLADPIEPTAVTHAEGPTAAIGDRTIVR</sequence>
<keyword evidence="3" id="KW-0808">Transferase</keyword>
<dbReference type="Pfam" id="PF01121">
    <property type="entry name" value="CoaE"/>
    <property type="match status" value="1"/>
</dbReference>
<evidence type="ECO:0000256" key="5">
    <source>
        <dbReference type="ARBA" id="ARBA00022777"/>
    </source>
</evidence>
<evidence type="ECO:0000313" key="8">
    <source>
        <dbReference type="EMBL" id="CAB4890182.1"/>
    </source>
</evidence>
<dbReference type="SUPFAM" id="SSF52540">
    <property type="entry name" value="P-loop containing nucleoside triphosphate hydrolases"/>
    <property type="match status" value="1"/>
</dbReference>
<organism evidence="8">
    <name type="scientific">freshwater metagenome</name>
    <dbReference type="NCBI Taxonomy" id="449393"/>
    <lineage>
        <taxon>unclassified sequences</taxon>
        <taxon>metagenomes</taxon>
        <taxon>ecological metagenomes</taxon>
    </lineage>
</organism>
<comment type="similarity">
    <text evidence="1">Belongs to the CoaE family.</text>
</comment>
<reference evidence="8" key="1">
    <citation type="submission" date="2020-05" db="EMBL/GenBank/DDBJ databases">
        <authorList>
            <person name="Chiriac C."/>
            <person name="Salcher M."/>
            <person name="Ghai R."/>
            <person name="Kavagutti S V."/>
        </authorList>
    </citation>
    <scope>NUCLEOTIDE SEQUENCE</scope>
</reference>
<evidence type="ECO:0000256" key="4">
    <source>
        <dbReference type="ARBA" id="ARBA00022741"/>
    </source>
</evidence>
<dbReference type="NCBIfam" id="NF002879">
    <property type="entry name" value="PRK03333.1"/>
    <property type="match status" value="1"/>
</dbReference>
<dbReference type="InterPro" id="IPR001977">
    <property type="entry name" value="Depp_CoAkinase"/>
</dbReference>
<dbReference type="InterPro" id="IPR027417">
    <property type="entry name" value="P-loop_NTPase"/>
</dbReference>
<evidence type="ECO:0000256" key="6">
    <source>
        <dbReference type="ARBA" id="ARBA00022840"/>
    </source>
</evidence>